<reference evidence="2 3" key="1">
    <citation type="submission" date="2017-05" db="EMBL/GenBank/DDBJ databases">
        <title>Full genome sequence of Pseudorhodoplanes sinuspersici.</title>
        <authorList>
            <person name="Dastgheib S.M.M."/>
            <person name="Shavandi M."/>
            <person name="Tirandaz H."/>
        </authorList>
    </citation>
    <scope>NUCLEOTIDE SEQUENCE [LARGE SCALE GENOMIC DNA]</scope>
    <source>
        <strain evidence="2 3">RIPI110</strain>
    </source>
</reference>
<organism evidence="2 3">
    <name type="scientific">Pseudorhodoplanes sinuspersici</name>
    <dbReference type="NCBI Taxonomy" id="1235591"/>
    <lineage>
        <taxon>Bacteria</taxon>
        <taxon>Pseudomonadati</taxon>
        <taxon>Pseudomonadota</taxon>
        <taxon>Alphaproteobacteria</taxon>
        <taxon>Hyphomicrobiales</taxon>
        <taxon>Pseudorhodoplanes</taxon>
    </lineage>
</organism>
<dbReference type="STRING" id="1235591.CAK95_23760"/>
<dbReference type="InterPro" id="IPR029060">
    <property type="entry name" value="PIN-like_dom_sf"/>
</dbReference>
<dbReference type="InterPro" id="IPR052919">
    <property type="entry name" value="TA_system_RNase"/>
</dbReference>
<dbReference type="Gene3D" id="3.40.50.1010">
    <property type="entry name" value="5'-nuclease"/>
    <property type="match status" value="1"/>
</dbReference>
<feature type="domain" description="PIN" evidence="1">
    <location>
        <begin position="6"/>
        <end position="127"/>
    </location>
</feature>
<proteinExistence type="predicted"/>
<dbReference type="OrthoDB" id="9798990at2"/>
<dbReference type="KEGG" id="psin:CAK95_23760"/>
<dbReference type="PANTHER" id="PTHR36173:SF1">
    <property type="entry name" value="RIBONUCLEASE VAPC22"/>
    <property type="match status" value="1"/>
</dbReference>
<dbReference type="Pfam" id="PF01850">
    <property type="entry name" value="PIN"/>
    <property type="match status" value="1"/>
</dbReference>
<name>A0A1W6ZYF3_9HYPH</name>
<dbReference type="EMBL" id="CP021112">
    <property type="protein sequence ID" value="ARQ01775.1"/>
    <property type="molecule type" value="Genomic_DNA"/>
</dbReference>
<evidence type="ECO:0000313" key="3">
    <source>
        <dbReference type="Proteomes" id="UP000194137"/>
    </source>
</evidence>
<gene>
    <name evidence="2" type="ORF">CAK95_23760</name>
</gene>
<sequence length="138" mass="15288">MSSPLLLDTCAAIFIAEGETLSKPARQALEMAFDDAVPVWISPISAWEIGLLVARGRLRLQIAPQVWFRRLRDDLNFLLADMPPDVLIASSDLPESTLRDPADRIIVATAREYGYRIVTRDNPILQYAANGHVQALGC</sequence>
<dbReference type="RefSeq" id="WP_086090169.1">
    <property type="nucleotide sequence ID" value="NZ_CP021112.1"/>
</dbReference>
<keyword evidence="3" id="KW-1185">Reference proteome</keyword>
<dbReference type="CDD" id="cd09872">
    <property type="entry name" value="PIN_Sll0205-like"/>
    <property type="match status" value="1"/>
</dbReference>
<dbReference type="InterPro" id="IPR041705">
    <property type="entry name" value="PIN_Sll0205"/>
</dbReference>
<dbReference type="SUPFAM" id="SSF88723">
    <property type="entry name" value="PIN domain-like"/>
    <property type="match status" value="1"/>
</dbReference>
<evidence type="ECO:0000313" key="2">
    <source>
        <dbReference type="EMBL" id="ARQ01775.1"/>
    </source>
</evidence>
<dbReference type="Proteomes" id="UP000194137">
    <property type="component" value="Chromosome"/>
</dbReference>
<protein>
    <recommendedName>
        <fullName evidence="1">PIN domain-containing protein</fullName>
    </recommendedName>
</protein>
<accession>A0A1W6ZYF3</accession>
<dbReference type="InterPro" id="IPR002716">
    <property type="entry name" value="PIN_dom"/>
</dbReference>
<evidence type="ECO:0000259" key="1">
    <source>
        <dbReference type="Pfam" id="PF01850"/>
    </source>
</evidence>
<dbReference type="PANTHER" id="PTHR36173">
    <property type="entry name" value="RIBONUCLEASE VAPC16-RELATED"/>
    <property type="match status" value="1"/>
</dbReference>
<dbReference type="AlphaFoldDB" id="A0A1W6ZYF3"/>